<sequence>MLDKGLKTEIWTPEQVAEHCKRIGADGPPPPRKAPDNTITASQKGHNGKYIKKWGDGEMSNCPVKYN</sequence>
<evidence type="ECO:0000256" key="1">
    <source>
        <dbReference type="SAM" id="MobiDB-lite"/>
    </source>
</evidence>
<name>A0A919XPS1_9BACL</name>
<dbReference type="Proteomes" id="UP000681162">
    <property type="component" value="Unassembled WGS sequence"/>
</dbReference>
<accession>A0A919XPS1</accession>
<dbReference type="EMBL" id="BORR01000005">
    <property type="protein sequence ID" value="GIO36996.1"/>
    <property type="molecule type" value="Genomic_DNA"/>
</dbReference>
<organism evidence="2 3">
    <name type="scientific">Paenibacillus antibioticophila</name>
    <dbReference type="NCBI Taxonomy" id="1274374"/>
    <lineage>
        <taxon>Bacteria</taxon>
        <taxon>Bacillati</taxon>
        <taxon>Bacillota</taxon>
        <taxon>Bacilli</taxon>
        <taxon>Bacillales</taxon>
        <taxon>Paenibacillaceae</taxon>
        <taxon>Paenibacillus</taxon>
    </lineage>
</organism>
<comment type="caution">
    <text evidence="2">The sequence shown here is derived from an EMBL/GenBank/DDBJ whole genome shotgun (WGS) entry which is preliminary data.</text>
</comment>
<feature type="region of interest" description="Disordered" evidence="1">
    <location>
        <begin position="22"/>
        <end position="52"/>
    </location>
</feature>
<protein>
    <submittedName>
        <fullName evidence="2">Uncharacterized protein</fullName>
    </submittedName>
</protein>
<keyword evidence="3" id="KW-1185">Reference proteome</keyword>
<evidence type="ECO:0000313" key="3">
    <source>
        <dbReference type="Proteomes" id="UP000681162"/>
    </source>
</evidence>
<reference evidence="2 3" key="1">
    <citation type="submission" date="2021-03" db="EMBL/GenBank/DDBJ databases">
        <title>Antimicrobial resistance genes in bacteria isolated from Japanese honey, and their potential for conferring macrolide and lincosamide resistance in the American foulbrood pathogen Paenibacillus larvae.</title>
        <authorList>
            <person name="Okamoto M."/>
            <person name="Kumagai M."/>
            <person name="Kanamori H."/>
            <person name="Takamatsu D."/>
        </authorList>
    </citation>
    <scope>NUCLEOTIDE SEQUENCE [LARGE SCALE GENOMIC DNA]</scope>
    <source>
        <strain evidence="2 3">J41TS12</strain>
    </source>
</reference>
<evidence type="ECO:0000313" key="2">
    <source>
        <dbReference type="EMBL" id="GIO36996.1"/>
    </source>
</evidence>
<dbReference type="AlphaFoldDB" id="A0A919XPS1"/>
<gene>
    <name evidence="2" type="ORF">J41TS12_18570</name>
</gene>
<proteinExistence type="predicted"/>
<dbReference type="RefSeq" id="WP_212939289.1">
    <property type="nucleotide sequence ID" value="NZ_BORR01000005.1"/>
</dbReference>